<proteinExistence type="predicted"/>
<dbReference type="Proteomes" id="UP000297407">
    <property type="component" value="Unassembled WGS sequence"/>
</dbReference>
<keyword evidence="2" id="KW-1185">Reference proteome</keyword>
<dbReference type="OrthoDB" id="9986643at2"/>
<sequence length="62" mass="7454">MKIEKVKKFIEDNKDKLPLSYNNLMYKTNEEIEKTGKSINSEKFKDGNYSIFKFYKPISRLK</sequence>
<evidence type="ECO:0000313" key="2">
    <source>
        <dbReference type="Proteomes" id="UP000297407"/>
    </source>
</evidence>
<evidence type="ECO:0000313" key="1">
    <source>
        <dbReference type="EMBL" id="TGD58960.1"/>
    </source>
</evidence>
<gene>
    <name evidence="1" type="ORF">E4635_03670</name>
</gene>
<organism evidence="1 2">
    <name type="scientific">Flavobacterium humi</name>
    <dbReference type="NCBI Taxonomy" id="2562683"/>
    <lineage>
        <taxon>Bacteria</taxon>
        <taxon>Pseudomonadati</taxon>
        <taxon>Bacteroidota</taxon>
        <taxon>Flavobacteriia</taxon>
        <taxon>Flavobacteriales</taxon>
        <taxon>Flavobacteriaceae</taxon>
        <taxon>Flavobacterium</taxon>
    </lineage>
</organism>
<accession>A0A4Z0LA49</accession>
<dbReference type="EMBL" id="SRLH01000002">
    <property type="protein sequence ID" value="TGD58960.1"/>
    <property type="molecule type" value="Genomic_DNA"/>
</dbReference>
<comment type="caution">
    <text evidence="1">The sequence shown here is derived from an EMBL/GenBank/DDBJ whole genome shotgun (WGS) entry which is preliminary data.</text>
</comment>
<reference evidence="1 2" key="1">
    <citation type="submission" date="2019-04" db="EMBL/GenBank/DDBJ databases">
        <title>Flavobacterium sp. strain DS2-A Genome sequencing and assembly.</title>
        <authorList>
            <person name="Kim I."/>
        </authorList>
    </citation>
    <scope>NUCLEOTIDE SEQUENCE [LARGE SCALE GENOMIC DNA]</scope>
    <source>
        <strain evidence="1 2">DS2-A</strain>
    </source>
</reference>
<protein>
    <submittedName>
        <fullName evidence="1">Uncharacterized protein</fullName>
    </submittedName>
</protein>
<name>A0A4Z0LA49_9FLAO</name>
<dbReference type="RefSeq" id="WP_135525270.1">
    <property type="nucleotide sequence ID" value="NZ_SRLH01000002.1"/>
</dbReference>
<dbReference type="AlphaFoldDB" id="A0A4Z0LA49"/>